<dbReference type="GeneID" id="303173021"/>
<dbReference type="EMBL" id="FUHU01000028">
    <property type="protein sequence ID" value="SJM60555.1"/>
    <property type="molecule type" value="Genomic_DNA"/>
</dbReference>
<dbReference type="InterPro" id="IPR002935">
    <property type="entry name" value="SAM_O-MeTrfase"/>
</dbReference>
<evidence type="ECO:0000256" key="3">
    <source>
        <dbReference type="ARBA" id="ARBA00022691"/>
    </source>
</evidence>
<dbReference type="RefSeq" id="WP_234988489.1">
    <property type="nucleotide sequence ID" value="NZ_FUHU01000028.1"/>
</dbReference>
<dbReference type="Gene3D" id="3.40.50.150">
    <property type="entry name" value="Vaccinia Virus protein VP39"/>
    <property type="match status" value="1"/>
</dbReference>
<dbReference type="Pfam" id="PF01596">
    <property type="entry name" value="Methyltransf_3"/>
    <property type="match status" value="1"/>
</dbReference>
<dbReference type="GO" id="GO:0008171">
    <property type="term" value="F:O-methyltransferase activity"/>
    <property type="evidence" value="ECO:0007669"/>
    <property type="project" value="InterPro"/>
</dbReference>
<dbReference type="Proteomes" id="UP000195787">
    <property type="component" value="Unassembled WGS sequence"/>
</dbReference>
<reference evidence="4 5" key="1">
    <citation type="submission" date="2017-02" db="EMBL/GenBank/DDBJ databases">
        <authorList>
            <person name="Peterson S.W."/>
        </authorList>
    </citation>
    <scope>NUCLEOTIDE SEQUENCE [LARGE SCALE GENOMIC DNA]</scope>
    <source>
        <strain evidence="4 5">LMG 22410</strain>
    </source>
</reference>
<evidence type="ECO:0000313" key="5">
    <source>
        <dbReference type="Proteomes" id="UP000195787"/>
    </source>
</evidence>
<dbReference type="PANTHER" id="PTHR10509">
    <property type="entry name" value="O-METHYLTRANSFERASE-RELATED"/>
    <property type="match status" value="1"/>
</dbReference>
<gene>
    <name evidence="4" type="ORF">CZ674_07290</name>
</gene>
<dbReference type="PROSITE" id="PS51682">
    <property type="entry name" value="SAM_OMT_I"/>
    <property type="match status" value="1"/>
</dbReference>
<evidence type="ECO:0000256" key="1">
    <source>
        <dbReference type="ARBA" id="ARBA00022603"/>
    </source>
</evidence>
<keyword evidence="5" id="KW-1185">Reference proteome</keyword>
<proteinExistence type="predicted"/>
<accession>A0A1R4FXD0</accession>
<dbReference type="AlphaFoldDB" id="A0A1R4FXD0"/>
<dbReference type="PANTHER" id="PTHR10509:SF85">
    <property type="entry name" value="O-METHYLTRANSFERASE RV1220C-RELATED"/>
    <property type="match status" value="1"/>
</dbReference>
<keyword evidence="2 4" id="KW-0808">Transferase</keyword>
<dbReference type="GO" id="GO:0032259">
    <property type="term" value="P:methylation"/>
    <property type="evidence" value="ECO:0007669"/>
    <property type="project" value="UniProtKB-KW"/>
</dbReference>
<dbReference type="InterPro" id="IPR050362">
    <property type="entry name" value="Cation-dep_OMT"/>
</dbReference>
<protein>
    <submittedName>
        <fullName evidence="4">O-methyltransferase</fullName>
    </submittedName>
</protein>
<evidence type="ECO:0000313" key="4">
    <source>
        <dbReference type="EMBL" id="SJM60555.1"/>
    </source>
</evidence>
<name>A0A1R4FXD0_9MICO</name>
<dbReference type="InterPro" id="IPR029063">
    <property type="entry name" value="SAM-dependent_MTases_sf"/>
</dbReference>
<evidence type="ECO:0000256" key="2">
    <source>
        <dbReference type="ARBA" id="ARBA00022679"/>
    </source>
</evidence>
<keyword evidence="1 4" id="KW-0489">Methyltransferase</keyword>
<keyword evidence="3" id="KW-0949">S-adenosyl-L-methionine</keyword>
<organism evidence="4 5">
    <name type="scientific">Agrococcus casei LMG 22410</name>
    <dbReference type="NCBI Taxonomy" id="1255656"/>
    <lineage>
        <taxon>Bacteria</taxon>
        <taxon>Bacillati</taxon>
        <taxon>Actinomycetota</taxon>
        <taxon>Actinomycetes</taxon>
        <taxon>Micrococcales</taxon>
        <taxon>Microbacteriaceae</taxon>
        <taxon>Agrococcus</taxon>
    </lineage>
</organism>
<dbReference type="GO" id="GO:0008757">
    <property type="term" value="F:S-adenosylmethionine-dependent methyltransferase activity"/>
    <property type="evidence" value="ECO:0007669"/>
    <property type="project" value="TreeGrafter"/>
</dbReference>
<dbReference type="SUPFAM" id="SSF53335">
    <property type="entry name" value="S-adenosyl-L-methionine-dependent methyltransferases"/>
    <property type="match status" value="1"/>
</dbReference>
<sequence>MTNPNLVKKYTDSLPVESEPMKRARDSAAEVEISPVAPAVGAQLAVLSASCRASSILEVGTGTGVSGLWLLHGSPKATLTSIDLELEHQQHARRAFTAAGIPSTRARLIAGDATTVLPRMNESSYDIVLLDAGSEHVLELVEQALTLVRVGGTVCVHDVLLDGAIADPAQRGEDVQDMRALISTLLASDAVVTAINPAGAGLLQLTRLPD</sequence>
<dbReference type="CDD" id="cd02440">
    <property type="entry name" value="AdoMet_MTases"/>
    <property type="match status" value="1"/>
</dbReference>